<gene>
    <name evidence="2" type="ORF">DOO78_19915</name>
</gene>
<dbReference type="AlphaFoldDB" id="A0A327M4Z3"/>
<sequence length="114" mass="12295">MDPRLLRAEAAYLLPLPASPAEERARALRLAAAEAYQAGLGRAGQALLARLDNALFGWVRRSRVRAELEALSDRELADIGVSRGEIGRIVVEAEKAATPRPAQRPAGLRLPHPA</sequence>
<dbReference type="RefSeq" id="WP_111471623.1">
    <property type="nucleotide sequence ID" value="NZ_QLIX01000019.1"/>
</dbReference>
<evidence type="ECO:0000313" key="2">
    <source>
        <dbReference type="EMBL" id="RAI57292.1"/>
    </source>
</evidence>
<dbReference type="EMBL" id="QLIX01000019">
    <property type="protein sequence ID" value="RAI57292.1"/>
    <property type="molecule type" value="Genomic_DNA"/>
</dbReference>
<dbReference type="Proteomes" id="UP000249065">
    <property type="component" value="Unassembled WGS sequence"/>
</dbReference>
<keyword evidence="3" id="KW-1185">Reference proteome</keyword>
<proteinExistence type="predicted"/>
<feature type="domain" description="YjiS-like" evidence="1">
    <location>
        <begin position="56"/>
        <end position="86"/>
    </location>
</feature>
<protein>
    <recommendedName>
        <fullName evidence="1">YjiS-like domain-containing protein</fullName>
    </recommendedName>
</protein>
<dbReference type="Pfam" id="PF06568">
    <property type="entry name" value="YjiS-like"/>
    <property type="match status" value="1"/>
</dbReference>
<organism evidence="2 3">
    <name type="scientific">Roseicella frigidaeris</name>
    <dbReference type="NCBI Taxonomy" id="2230885"/>
    <lineage>
        <taxon>Bacteria</taxon>
        <taxon>Pseudomonadati</taxon>
        <taxon>Pseudomonadota</taxon>
        <taxon>Alphaproteobacteria</taxon>
        <taxon>Acetobacterales</taxon>
        <taxon>Roseomonadaceae</taxon>
        <taxon>Roseicella</taxon>
    </lineage>
</organism>
<reference evidence="3" key="1">
    <citation type="submission" date="2018-06" db="EMBL/GenBank/DDBJ databases">
        <authorList>
            <person name="Khan S.A."/>
        </authorList>
    </citation>
    <scope>NUCLEOTIDE SEQUENCE [LARGE SCALE GENOMIC DNA]</scope>
    <source>
        <strain evidence="3">DB-1506</strain>
    </source>
</reference>
<comment type="caution">
    <text evidence="2">The sequence shown here is derived from an EMBL/GenBank/DDBJ whole genome shotgun (WGS) entry which is preliminary data.</text>
</comment>
<evidence type="ECO:0000259" key="1">
    <source>
        <dbReference type="Pfam" id="PF06568"/>
    </source>
</evidence>
<accession>A0A327M4Z3</accession>
<dbReference type="OrthoDB" id="8116725at2"/>
<dbReference type="InterPro" id="IPR009506">
    <property type="entry name" value="YjiS-like"/>
</dbReference>
<name>A0A327M4Z3_9PROT</name>
<evidence type="ECO:0000313" key="3">
    <source>
        <dbReference type="Proteomes" id="UP000249065"/>
    </source>
</evidence>